<name>A0A553P3V1_TIGCA</name>
<protein>
    <submittedName>
        <fullName evidence="2">Uncharacterized protein</fullName>
    </submittedName>
</protein>
<dbReference type="EMBL" id="VCGU01000008">
    <property type="protein sequence ID" value="TRY72366.1"/>
    <property type="molecule type" value="Genomic_DNA"/>
</dbReference>
<evidence type="ECO:0000313" key="2">
    <source>
        <dbReference type="EMBL" id="TRY72366.1"/>
    </source>
</evidence>
<accession>A0A553P3V1</accession>
<feature type="region of interest" description="Disordered" evidence="1">
    <location>
        <begin position="1"/>
        <end position="28"/>
    </location>
</feature>
<feature type="compositionally biased region" description="Basic residues" evidence="1">
    <location>
        <begin position="1"/>
        <end position="10"/>
    </location>
</feature>
<evidence type="ECO:0000256" key="1">
    <source>
        <dbReference type="SAM" id="MobiDB-lite"/>
    </source>
</evidence>
<organism evidence="2 3">
    <name type="scientific">Tigriopus californicus</name>
    <name type="common">Marine copepod</name>
    <dbReference type="NCBI Taxonomy" id="6832"/>
    <lineage>
        <taxon>Eukaryota</taxon>
        <taxon>Metazoa</taxon>
        <taxon>Ecdysozoa</taxon>
        <taxon>Arthropoda</taxon>
        <taxon>Crustacea</taxon>
        <taxon>Multicrustacea</taxon>
        <taxon>Hexanauplia</taxon>
        <taxon>Copepoda</taxon>
        <taxon>Harpacticoida</taxon>
        <taxon>Harpacticidae</taxon>
        <taxon>Tigriopus</taxon>
    </lineage>
</organism>
<comment type="caution">
    <text evidence="2">The sequence shown here is derived from an EMBL/GenBank/DDBJ whole genome shotgun (WGS) entry which is preliminary data.</text>
</comment>
<gene>
    <name evidence="2" type="ORF">TCAL_14886</name>
</gene>
<dbReference type="Proteomes" id="UP000318571">
    <property type="component" value="Chromosome 7"/>
</dbReference>
<reference evidence="2 3" key="1">
    <citation type="journal article" date="2018" name="Nat. Ecol. Evol.">
        <title>Genomic signatures of mitonuclear coevolution across populations of Tigriopus californicus.</title>
        <authorList>
            <person name="Barreto F.S."/>
            <person name="Watson E.T."/>
            <person name="Lima T.G."/>
            <person name="Willett C.S."/>
            <person name="Edmands S."/>
            <person name="Li W."/>
            <person name="Burton R.S."/>
        </authorList>
    </citation>
    <scope>NUCLEOTIDE SEQUENCE [LARGE SCALE GENOMIC DNA]</scope>
    <source>
        <strain evidence="2 3">San Diego</strain>
    </source>
</reference>
<keyword evidence="3" id="KW-1185">Reference proteome</keyword>
<feature type="compositionally biased region" description="Low complexity" evidence="1">
    <location>
        <begin position="14"/>
        <end position="28"/>
    </location>
</feature>
<sequence length="217" mass="24169">MVAKARRRGRPTASLPSSMPSSSSSLSPSSDYYDYYHPQRMHHRPTLTDLTPDEASTVNTPEELLAYCCQFPACYDPLYELCIDTCRKCETVYPVTSWLPCPPLLNIPDCTSSSLSAQGRLPLACYPDIGPFANILPVSAVMKVPTYYNPSGRHSSGNGNGGQHDMLLQHARNPMESEQMYRKTMQKRNKKQCNHHYGICISEKGSANSNVFHGFGK</sequence>
<evidence type="ECO:0000313" key="3">
    <source>
        <dbReference type="Proteomes" id="UP000318571"/>
    </source>
</evidence>
<dbReference type="AlphaFoldDB" id="A0A553P3V1"/>
<proteinExistence type="predicted"/>